<feature type="signal peptide" evidence="1">
    <location>
        <begin position="1"/>
        <end position="20"/>
    </location>
</feature>
<dbReference type="Proteomes" id="UP000000245">
    <property type="component" value="Chromosome"/>
</dbReference>
<dbReference type="EMBL" id="CP000697">
    <property type="protein sequence ID" value="ABQ32236.1"/>
    <property type="molecule type" value="Genomic_DNA"/>
</dbReference>
<feature type="chain" id="PRO_5002683189" description="SoxXA-binding protein SoxK" evidence="1">
    <location>
        <begin position="21"/>
        <end position="100"/>
    </location>
</feature>
<dbReference type="KEGG" id="acr:Acry_3047"/>
<dbReference type="HOGENOM" id="CLU_172420_0_0_5"/>
<keyword evidence="1" id="KW-0732">Signal</keyword>
<reference evidence="2 3" key="1">
    <citation type="submission" date="2007-05" db="EMBL/GenBank/DDBJ databases">
        <title>Complete sequence of chromosome of Acidiphilium cryptum JF-5.</title>
        <authorList>
            <consortium name="US DOE Joint Genome Institute"/>
            <person name="Copeland A."/>
            <person name="Lucas S."/>
            <person name="Lapidus A."/>
            <person name="Barry K."/>
            <person name="Detter J.C."/>
            <person name="Glavina del Rio T."/>
            <person name="Hammon N."/>
            <person name="Israni S."/>
            <person name="Dalin E."/>
            <person name="Tice H."/>
            <person name="Pitluck S."/>
            <person name="Sims D."/>
            <person name="Brettin T."/>
            <person name="Bruce D."/>
            <person name="Han C."/>
            <person name="Schmutz J."/>
            <person name="Larimer F."/>
            <person name="Land M."/>
            <person name="Hauser L."/>
            <person name="Kyrpides N."/>
            <person name="Kim E."/>
            <person name="Magnuson T."/>
            <person name="Richardson P."/>
        </authorList>
    </citation>
    <scope>NUCLEOTIDE SEQUENCE [LARGE SCALE GENOMIC DNA]</scope>
    <source>
        <strain evidence="2 3">JF-5</strain>
    </source>
</reference>
<protein>
    <recommendedName>
        <fullName evidence="4">SoxXA-binding protein SoxK</fullName>
    </recommendedName>
</protein>
<evidence type="ECO:0000313" key="3">
    <source>
        <dbReference type="Proteomes" id="UP000000245"/>
    </source>
</evidence>
<sequence length="100" mass="10326">MKRMAWVLAATVLGLGIAHAAGKDDAARAIAAAVAKMKTAAALEDQWTPTVAAFKAAKAADAAGDYAKAEASAKRAEALAAASIAQARSQKHLWRNEVPR</sequence>
<keyword evidence="3" id="KW-1185">Reference proteome</keyword>
<proteinExistence type="predicted"/>
<dbReference type="RefSeq" id="WP_012040504.1">
    <property type="nucleotide sequence ID" value="NC_009484.1"/>
</dbReference>
<accession>A5G304</accession>
<name>A5G304_ACICJ</name>
<dbReference type="STRING" id="349163.Acry_3047"/>
<evidence type="ECO:0008006" key="4">
    <source>
        <dbReference type="Google" id="ProtNLM"/>
    </source>
</evidence>
<evidence type="ECO:0000256" key="1">
    <source>
        <dbReference type="SAM" id="SignalP"/>
    </source>
</evidence>
<gene>
    <name evidence="2" type="ordered locus">Acry_3047</name>
</gene>
<evidence type="ECO:0000313" key="2">
    <source>
        <dbReference type="EMBL" id="ABQ32236.1"/>
    </source>
</evidence>
<organism evidence="2 3">
    <name type="scientific">Acidiphilium cryptum (strain JF-5)</name>
    <dbReference type="NCBI Taxonomy" id="349163"/>
    <lineage>
        <taxon>Bacteria</taxon>
        <taxon>Pseudomonadati</taxon>
        <taxon>Pseudomonadota</taxon>
        <taxon>Alphaproteobacteria</taxon>
        <taxon>Acetobacterales</taxon>
        <taxon>Acidocellaceae</taxon>
        <taxon>Acidiphilium</taxon>
    </lineage>
</organism>
<dbReference type="AlphaFoldDB" id="A5G304"/>